<sequence>MEPRKFFLIFTVLVGTIIDLNIAGAVYEGCYKENRRRRYFALTPGDYVPTNVTPNICAVKCGSYRFTYAALTAAQFCFCGNTKPPLSALDEPGCTTPCSGDATKICGSDTHISLYTTVTSITGLQITLASAGVVETGFPVTFQLSATSMTENIAYKMDYDDGAGQMDKNATDMLSRTYNKPGVYYATVTANDVNDTLTDKVTKCAVSVQAKVNNVTMDCPDYGATYEELKCYLKVADGTNMVANVSNNEGGVTTSQTINLADPDLYDAGPPIPSKTVTGVATSTTANSNGVVFSPAADVSVDGRIFGIEYYATVTGNIVFLILYPYCTTGTYCYSTNLCQTVACADADISSCSLATPYCTSSKTCSSCPAMVNRYSNTSLGNTFKVRWTIPYTVTTTGYGYVPLISSGYDVSRGDIVAHEITGTGGRLGKIAILSTDVKTDFWLSGSQSLSVPDTVVSTTGATALQERHLLKVIVSSQSSILLPFTFTMAGTITISGTVSNQLISHSISASDVISVIEGVDYAIPNVATYVATNETNNYQLLPHTGTNVSIQWDFGNGFVINTMNAVQPYAYTLKGMYNLTVNASNMLSSKANNTMIEVQDRMINCQITPLAAIAVKGETTNIQFSLTSGSNYTVYWSFSDGSPSIQNNELVLPSGQNASFVFNVLGTVTVNANCSNDINWISAPPIQLNVMERITGLQLQSYGAIKNVTFMINVTWITGTSVNVTINFDGIFQVVTLDPTLKKAMSPPMIISSLGIHNVTVTANNPVGPLQTLTTLFVIESEIVNPSVVTTLPPNHAILKHPLIVTSSAVNFTVNIAEGTSVKVNLDYKDGTGDSFDAGTGVAWTTPITFNHVFNISGFFNINVTVWNAFNKFTYFFPVTVMTPVRNLSLFSNSPRFFNPPGVITFSFTIDLGVAEPSSATLDFDYGDGYTQHFSTFSVTDVITRTYWDDAKTYTVVAAVCNLINCQNMTISVTIVEIIEGLKVSSDPVAAVVNVPFDAVVTAYRAGNENINLTINFGDGTSGIAPRTGQSPLGEDRFSHIYSNKGSYTINVTATSIFQTVTASYNILVQIAVNGKYTISSSHPQMFSLGGQMNYVVTYIGLTTNLPDDPYAQFSYGDGTVSAPISLASLISPGDNLPHSHTYSKDGDYTTIVKIFNAASSEELQVASGVYMPFSNLKVQQICRQPFIPIGGACQTPYGTDKNIIPITEPAVFSITKTTGTLGYFEIFSQSPTDIFTCNKTETQFSVLFPVTGNFTVIVTARNPLYSAVADMSSVPGNLLIQGPVDNITVTDFGINTGAHEPKTFSISFKLLGVGMCLYVDFGDGTQMFLGDQTTCTLSFHYSPTKYSSVPAISNPMNITRIYTEMKSFEVIVEGFNSISNQSATFPFSITTIDCSKPHVDIKNGQFQFYLPAEVQRSKKVRITGITDIYCTYTLDNVKTWTVETVDDKTGDILSLVDISFLDSAHKSELSLDPLFLPYGLYRMTYMMEMSQSSFGNGERFYDMKSAYFRIVKSELVVQIFQDGITKISRGIGTQLTIAPRNFSYDPDDPSTQLTNFTWWLRMINETYNLSDTTVVWSPGDTVISGPGRLNTNTGEITIDTQMLLVNTTYEFRVMVSKDTRSASAISYLHLIDGIPPEPTIRAKIPNNWRPHPEGKKVIPTCQLNLLASCLTGCSSVMNIKWEVYVDDYRYSDGWRKIEFLDTYIDGIYSDELAISPNLFSFYNTKKKFQLRLYMSNVGSSIMGETSINLIVNDFPSGGNCSVTPLNGTATLTYHEFKCAGFTDEDGVAKYEFLYFDKNGLETIILYGTDTRYNDTLPLGNSDNNFYLDIYVRISDTLGSSKIYYVAQVQSQPVDPTSFKDSLITLMNEKMDILDMVKARGDAKEVCKTASTYRSMMNMLSKDATSEYAGCGTAGSYTKTNLDETNRTSPYTASSNCSSAELNKAEEERDVRKQLTTELANALETVTIADMSDITQVSSTLKEISAFEEDCGRDCQTSISNLVQNMSKILENKWNEEGTFESILGIVTNVLSVVSSVTGATELNQKNPSLSDKKDMDVKLKDFDTNLFSTTEDIPAGVNDFMGAWDAGRTIFNKYEQQQVAGTVNAQNEEAIDSMIDVVMKSMTKSEKPVEIKTEKSEMNIQKNAAKDLGNKTTQCGTGFVNVPPMSDIMNVGENTTVAMKVETTVNVAGAYKGGGPGVISDYAGSLSLAFYDDNGNEISISNLTSMISLFIPLDPFIPLPELVYAYPVIPDREWEHLFYHRMERKDNFTSVHAEFRPQNTSVQLIVFVRFGALPNVTTDEYDYFCLIPDSMANKDFYGDKEHPDPYTCFIDSDEASKYPAGNVYFGVRQLAPSEQDQYTSRASIPKFAPGTGRFTTDYTIRTYTASCPYYDKTTGTWKTAGTKVGPLTSTRGTHCFTSHLTTFAGGWAVAPNNIDWNFVFSNMDFYKNPTIYVTMMVITVVYIAAVIWARHQDKQDLTKLGLAPLLDNDQRDKYYYEVMVSTGMRKDAGTHSKVHFILSGEEEETDVRTFTDTKRKIFQRGSTDGFLMSVSNPLGALMYLRIWHDNSGKGKFASWYLNHIIIRDIQTDKKYFFIVNRWFAVEEDDGQVDRVIPVAGKEQMTEFNYQFQQQASKNLSDGHLWFSVVARPPQSRFTRVQRVSCCLCLLYLTMLANAMFYEKGDSSRDAFTFGPFALTPEQIFIGVASNLIIFPVSFLIITIFRKARPRRKRPSRVGEAIRNRPIRTTSMTDVHPQMKSSMDFDRGESSLLKRPDTSMSRPDTSLSTVSQVPSVHGKKKKFELPWYFNIIAWILLWVSVLVSAAFVLFYGIMFQDLKCKKWITSMLISFFTSVFITQPIKVFLFAIVLSLIVKNPGGSDEEEEDEEEECHVAKDEELLHQDDTFGYARPTKAGYKPKPPNSKQLVAARIQRLKEIQMWAVIREIIFYAFFLWILMVVSYRNRDQNSYYYKYSLQQIFILTSETDHSFIKIENQDDFWLWAKTGMIRGLRAGPYYNQDPPFFLRGYINDKVSRLMGYATMRQLRVRADSCKIAPEMKYTIHECNDNYDMLQEEDRSFSAGWKPLTGSPTLDREEYQYQSASSLNGYPYWGQMVVYGGGGYVVRLNRNYNDTIRQFEQLENEHWIDRYTRAVFVEFTVYNPSINLFSICTLVAEFRPSQGIFPSYRFEPAMLLPYMDSAMLFQIACEIVYLLFIVLFVGKLVRDLYKERAKYFAEFWNWIELGICGMSVTASVIYFYRLFEVNKLTTYFKETHGNEYMKFQSVGYYSEIFTYIIGWLVFFASLKFLKLLRFNKKISLLASTLKNSGRDLLHFSIIFNIVFLAFIQLFYLIYVKNVSDFKTFITSIETGIVMMMGKFDMYNMLMVNPVITQVFIFLFVVTITFIVVNMFLSILNEAFTNVRNNANKQNNDYEIVDFMINRFKMWTGIGTPAPNPITPSSLENERTRPYNSIEGQIEYFPSQIDRFLSSISNMYMQKHQFDEFLTQGAYGNMMLKARMARDDPPPIPRPRFPGKTEMTAVQTH</sequence>
<dbReference type="GO" id="GO:0005886">
    <property type="term" value="C:plasma membrane"/>
    <property type="evidence" value="ECO:0007669"/>
    <property type="project" value="UniProtKB-SubCell"/>
</dbReference>
<organism evidence="20 21">
    <name type="scientific">Potamilus streckersoni</name>
    <dbReference type="NCBI Taxonomy" id="2493646"/>
    <lineage>
        <taxon>Eukaryota</taxon>
        <taxon>Metazoa</taxon>
        <taxon>Spiralia</taxon>
        <taxon>Lophotrochozoa</taxon>
        <taxon>Mollusca</taxon>
        <taxon>Bivalvia</taxon>
        <taxon>Autobranchia</taxon>
        <taxon>Heteroconchia</taxon>
        <taxon>Palaeoheterodonta</taxon>
        <taxon>Unionida</taxon>
        <taxon>Unionoidea</taxon>
        <taxon>Unionidae</taxon>
        <taxon>Ambleminae</taxon>
        <taxon>Lampsilini</taxon>
        <taxon>Potamilus</taxon>
    </lineage>
</organism>
<keyword evidence="4" id="KW-1003">Cell membrane</keyword>
<dbReference type="SMART" id="SM00308">
    <property type="entry name" value="LH2"/>
    <property type="match status" value="1"/>
</dbReference>
<feature type="signal peptide" evidence="16">
    <location>
        <begin position="1"/>
        <end position="23"/>
    </location>
</feature>
<feature type="transmembrane region" description="Helical" evidence="15">
    <location>
        <begin position="3384"/>
        <end position="3409"/>
    </location>
</feature>
<dbReference type="PANTHER" id="PTHR10877:SF150">
    <property type="entry name" value="REJ DOMAIN-CONTAINING PROTEIN"/>
    <property type="match status" value="1"/>
</dbReference>
<evidence type="ECO:0000256" key="2">
    <source>
        <dbReference type="ARBA" id="ARBA00004651"/>
    </source>
</evidence>
<dbReference type="PROSITE" id="PS51212">
    <property type="entry name" value="WSC"/>
    <property type="match status" value="1"/>
</dbReference>
<dbReference type="Pfam" id="PF01822">
    <property type="entry name" value="WSC"/>
    <property type="match status" value="1"/>
</dbReference>
<dbReference type="Gene3D" id="2.60.40.10">
    <property type="entry name" value="Immunoglobulins"/>
    <property type="match status" value="2"/>
</dbReference>
<evidence type="ECO:0000256" key="5">
    <source>
        <dbReference type="ARBA" id="ARBA00022692"/>
    </source>
</evidence>
<accession>A0AAE0VR88</accession>
<keyword evidence="21" id="KW-1185">Reference proteome</keyword>
<dbReference type="Pfam" id="PF01477">
    <property type="entry name" value="PLAT"/>
    <property type="match status" value="1"/>
</dbReference>
<dbReference type="InterPro" id="IPR036392">
    <property type="entry name" value="PLAT/LH2_dom_sf"/>
</dbReference>
<feature type="domain" description="WSC" evidence="19">
    <location>
        <begin position="24"/>
        <end position="118"/>
    </location>
</feature>
<evidence type="ECO:0000256" key="16">
    <source>
        <dbReference type="SAM" id="SignalP"/>
    </source>
</evidence>
<dbReference type="CDD" id="cd01752">
    <property type="entry name" value="PLAT_polycystin"/>
    <property type="match status" value="1"/>
</dbReference>
<feature type="domain" description="PKD" evidence="17">
    <location>
        <begin position="1007"/>
        <end position="1077"/>
    </location>
</feature>
<dbReference type="InterPro" id="IPR000601">
    <property type="entry name" value="PKD_dom"/>
</dbReference>
<reference evidence="20" key="2">
    <citation type="journal article" date="2021" name="Genome Biol. Evol.">
        <title>Developing a high-quality reference genome for a parasitic bivalve with doubly uniparental inheritance (Bivalvia: Unionida).</title>
        <authorList>
            <person name="Smith C.H."/>
        </authorList>
    </citation>
    <scope>NUCLEOTIDE SEQUENCE</scope>
    <source>
        <strain evidence="20">CHS0354</strain>
        <tissue evidence="20">Mantle</tissue>
    </source>
</reference>
<dbReference type="FunFam" id="1.10.287.70:FF:000086">
    <property type="entry name" value="Polycystic kidney disease 2"/>
    <property type="match status" value="1"/>
</dbReference>
<evidence type="ECO:0000256" key="13">
    <source>
        <dbReference type="PROSITE-ProRule" id="PRU00152"/>
    </source>
</evidence>
<evidence type="ECO:0000313" key="21">
    <source>
        <dbReference type="Proteomes" id="UP001195483"/>
    </source>
</evidence>
<evidence type="ECO:0000259" key="19">
    <source>
        <dbReference type="PROSITE" id="PS51212"/>
    </source>
</evidence>
<feature type="transmembrane region" description="Helical" evidence="15">
    <location>
        <begin position="3286"/>
        <end position="3306"/>
    </location>
</feature>
<dbReference type="InterPro" id="IPR001024">
    <property type="entry name" value="PLAT/LH2_dom"/>
</dbReference>
<evidence type="ECO:0000256" key="4">
    <source>
        <dbReference type="ARBA" id="ARBA00022475"/>
    </source>
</evidence>
<dbReference type="CDD" id="cd00146">
    <property type="entry name" value="PKD"/>
    <property type="match status" value="3"/>
</dbReference>
<dbReference type="SMART" id="SM00303">
    <property type="entry name" value="GPS"/>
    <property type="match status" value="1"/>
</dbReference>
<feature type="domain" description="PKD" evidence="17">
    <location>
        <begin position="545"/>
        <end position="595"/>
    </location>
</feature>
<keyword evidence="7 15" id="KW-1133">Transmembrane helix</keyword>
<comment type="caution">
    <text evidence="13">Lacks conserved residue(s) required for the propagation of feature annotation.</text>
</comment>
<keyword evidence="11" id="KW-0966">Cell projection</keyword>
<evidence type="ECO:0000256" key="1">
    <source>
        <dbReference type="ARBA" id="ARBA00004138"/>
    </source>
</evidence>
<feature type="transmembrane region" description="Helical" evidence="15">
    <location>
        <begin position="2701"/>
        <end position="2722"/>
    </location>
</feature>
<evidence type="ECO:0000256" key="14">
    <source>
        <dbReference type="SAM" id="MobiDB-lite"/>
    </source>
</evidence>
<dbReference type="GO" id="GO:0050982">
    <property type="term" value="P:detection of mechanical stimulus"/>
    <property type="evidence" value="ECO:0007669"/>
    <property type="project" value="TreeGrafter"/>
</dbReference>
<dbReference type="InterPro" id="IPR002889">
    <property type="entry name" value="WSC_carb-bd"/>
</dbReference>
<keyword evidence="10" id="KW-0325">Glycoprotein</keyword>
<comment type="similarity">
    <text evidence="3">Belongs to the polycystin family.</text>
</comment>
<dbReference type="Proteomes" id="UP001195483">
    <property type="component" value="Unassembled WGS sequence"/>
</dbReference>
<evidence type="ECO:0000259" key="18">
    <source>
        <dbReference type="PROSITE" id="PS50095"/>
    </source>
</evidence>
<feature type="transmembrane region" description="Helical" evidence="15">
    <location>
        <begin position="2804"/>
        <end position="2832"/>
    </location>
</feature>
<evidence type="ECO:0000256" key="7">
    <source>
        <dbReference type="ARBA" id="ARBA00022989"/>
    </source>
</evidence>
<evidence type="ECO:0000256" key="11">
    <source>
        <dbReference type="ARBA" id="ARBA00023273"/>
    </source>
</evidence>
<evidence type="ECO:0000256" key="9">
    <source>
        <dbReference type="ARBA" id="ARBA00023136"/>
    </source>
</evidence>
<evidence type="ECO:0000313" key="20">
    <source>
        <dbReference type="EMBL" id="KAK3586095.1"/>
    </source>
</evidence>
<comment type="caution">
    <text evidence="20">The sequence shown here is derived from an EMBL/GenBank/DDBJ whole genome shotgun (WGS) entry which is preliminary data.</text>
</comment>
<dbReference type="SUPFAM" id="SSF49299">
    <property type="entry name" value="PKD domain"/>
    <property type="match status" value="5"/>
</dbReference>
<evidence type="ECO:0000256" key="8">
    <source>
        <dbReference type="ARBA" id="ARBA00023069"/>
    </source>
</evidence>
<reference evidence="20" key="3">
    <citation type="submission" date="2023-05" db="EMBL/GenBank/DDBJ databases">
        <authorList>
            <person name="Smith C.H."/>
        </authorList>
    </citation>
    <scope>NUCLEOTIDE SEQUENCE</scope>
    <source>
        <strain evidence="20">CHS0354</strain>
        <tissue evidence="20">Mantle</tissue>
    </source>
</reference>
<evidence type="ECO:0000259" key="17">
    <source>
        <dbReference type="PROSITE" id="PS50093"/>
    </source>
</evidence>
<feature type="chain" id="PRO_5041991771" evidence="16">
    <location>
        <begin position="24"/>
        <end position="3538"/>
    </location>
</feature>
<dbReference type="InterPro" id="IPR003915">
    <property type="entry name" value="PKD_2"/>
</dbReference>
<feature type="transmembrane region" description="Helical" evidence="15">
    <location>
        <begin position="2661"/>
        <end position="2679"/>
    </location>
</feature>
<feature type="domain" description="PLAT" evidence="18">
    <location>
        <begin position="2496"/>
        <end position="2615"/>
    </location>
</feature>
<dbReference type="InterPro" id="IPR042060">
    <property type="entry name" value="PLAT_polycystin1"/>
</dbReference>
<dbReference type="Pfam" id="PF20519">
    <property type="entry name" value="Polycystin_dom"/>
    <property type="match status" value="1"/>
</dbReference>
<feature type="transmembrane region" description="Helical" evidence="15">
    <location>
        <begin position="2939"/>
        <end position="2958"/>
    </location>
</feature>
<dbReference type="InterPro" id="IPR000203">
    <property type="entry name" value="GPS"/>
</dbReference>
<feature type="transmembrane region" description="Helical" evidence="15">
    <location>
        <begin position="3326"/>
        <end position="3348"/>
    </location>
</feature>
<feature type="transmembrane region" description="Helical" evidence="15">
    <location>
        <begin position="3236"/>
        <end position="3257"/>
    </location>
</feature>
<dbReference type="SMART" id="SM00089">
    <property type="entry name" value="PKD"/>
    <property type="match status" value="5"/>
</dbReference>
<dbReference type="InterPro" id="IPR013783">
    <property type="entry name" value="Ig-like_fold"/>
</dbReference>
<feature type="transmembrane region" description="Helical" evidence="15">
    <location>
        <begin position="2453"/>
        <end position="2471"/>
    </location>
</feature>
<dbReference type="Gene3D" id="2.60.60.20">
    <property type="entry name" value="PLAT/LH2 domain"/>
    <property type="match status" value="1"/>
</dbReference>
<dbReference type="InterPro" id="IPR002859">
    <property type="entry name" value="PKD/REJ-like"/>
</dbReference>
<dbReference type="PROSITE" id="PS50095">
    <property type="entry name" value="PLAT"/>
    <property type="match status" value="1"/>
</dbReference>
<dbReference type="GO" id="GO:0005262">
    <property type="term" value="F:calcium channel activity"/>
    <property type="evidence" value="ECO:0007669"/>
    <property type="project" value="TreeGrafter"/>
</dbReference>
<dbReference type="GO" id="GO:0005509">
    <property type="term" value="F:calcium ion binding"/>
    <property type="evidence" value="ECO:0007669"/>
    <property type="project" value="InterPro"/>
</dbReference>
<dbReference type="InterPro" id="IPR022409">
    <property type="entry name" value="PKD/Chitinase_dom"/>
</dbReference>
<keyword evidence="6 16" id="KW-0732">Signal</keyword>
<dbReference type="InterPro" id="IPR013122">
    <property type="entry name" value="PKD1_2_channel"/>
</dbReference>
<gene>
    <name evidence="20" type="ORF">CHS0354_033215</name>
</gene>
<dbReference type="InterPro" id="IPR046791">
    <property type="entry name" value="Polycystin_dom"/>
</dbReference>
<dbReference type="Pfam" id="PF00801">
    <property type="entry name" value="PKD"/>
    <property type="match status" value="3"/>
</dbReference>
<dbReference type="PRINTS" id="PR01433">
    <property type="entry name" value="POLYCYSTIN2"/>
</dbReference>
<dbReference type="InterPro" id="IPR051223">
    <property type="entry name" value="Polycystin"/>
</dbReference>
<keyword evidence="8" id="KW-0969">Cilium</keyword>
<dbReference type="GO" id="GO:0005929">
    <property type="term" value="C:cilium"/>
    <property type="evidence" value="ECO:0007669"/>
    <property type="project" value="UniProtKB-SubCell"/>
</dbReference>
<dbReference type="PANTHER" id="PTHR10877">
    <property type="entry name" value="POLYCYSTIN FAMILY MEMBER"/>
    <property type="match status" value="1"/>
</dbReference>
<evidence type="ECO:0000256" key="6">
    <source>
        <dbReference type="ARBA" id="ARBA00022729"/>
    </source>
</evidence>
<dbReference type="InterPro" id="IPR035986">
    <property type="entry name" value="PKD_dom_sf"/>
</dbReference>
<feature type="region of interest" description="Disordered" evidence="14">
    <location>
        <begin position="3514"/>
        <end position="3538"/>
    </location>
</feature>
<comment type="subcellular location">
    <subcellularLocation>
        <location evidence="2">Cell membrane</location>
        <topology evidence="2">Multi-pass membrane protein</topology>
    </subcellularLocation>
    <subcellularLocation>
        <location evidence="1">Cell projection</location>
        <location evidence="1">Cilium</location>
    </subcellularLocation>
</comment>
<feature type="transmembrane region" description="Helical" evidence="15">
    <location>
        <begin position="2844"/>
        <end position="2871"/>
    </location>
</feature>
<dbReference type="EMBL" id="JAEAOA010001951">
    <property type="protein sequence ID" value="KAK3586095.1"/>
    <property type="molecule type" value="Genomic_DNA"/>
</dbReference>
<dbReference type="SMART" id="SM00321">
    <property type="entry name" value="WSC"/>
    <property type="match status" value="1"/>
</dbReference>
<reference evidence="20" key="1">
    <citation type="journal article" date="2021" name="Genome Biol. Evol.">
        <title>A High-Quality Reference Genome for a Parasitic Bivalve with Doubly Uniparental Inheritance (Bivalvia: Unionida).</title>
        <authorList>
            <person name="Smith C.H."/>
        </authorList>
    </citation>
    <scope>NUCLEOTIDE SEQUENCE</scope>
    <source>
        <strain evidence="20">CHS0354</strain>
    </source>
</reference>
<keyword evidence="5 15" id="KW-0812">Transmembrane</keyword>
<feature type="disulfide bond" evidence="12">
    <location>
        <begin position="3048"/>
        <end position="3061"/>
    </location>
</feature>
<dbReference type="Pfam" id="PF02010">
    <property type="entry name" value="REJ"/>
    <property type="match status" value="1"/>
</dbReference>
<dbReference type="SUPFAM" id="SSF49723">
    <property type="entry name" value="Lipase/lipooxygenase domain (PLAT/LH2 domain)"/>
    <property type="match status" value="1"/>
</dbReference>
<evidence type="ECO:0000256" key="10">
    <source>
        <dbReference type="ARBA" id="ARBA00023180"/>
    </source>
</evidence>
<dbReference type="Pfam" id="PF08016">
    <property type="entry name" value="PKD_channel"/>
    <property type="match status" value="1"/>
</dbReference>
<name>A0AAE0VR88_9BIVA</name>
<proteinExistence type="inferred from homology"/>
<protein>
    <submittedName>
        <fullName evidence="20">Uncharacterized protein</fullName>
    </submittedName>
</protein>
<evidence type="ECO:0000256" key="3">
    <source>
        <dbReference type="ARBA" id="ARBA00007200"/>
    </source>
</evidence>
<feature type="transmembrane region" description="Helical" evidence="15">
    <location>
        <begin position="3197"/>
        <end position="3215"/>
    </location>
</feature>
<dbReference type="PROSITE" id="PS50093">
    <property type="entry name" value="PKD"/>
    <property type="match status" value="2"/>
</dbReference>
<keyword evidence="9 15" id="KW-0472">Membrane</keyword>
<evidence type="ECO:0000256" key="12">
    <source>
        <dbReference type="PIRSR" id="PIRSR603915-2"/>
    </source>
</evidence>
<evidence type="ECO:0000256" key="15">
    <source>
        <dbReference type="SAM" id="Phobius"/>
    </source>
</evidence>
<dbReference type="FunFam" id="2.60.60.20:FF:000034">
    <property type="entry name" value="Pkd1l2, putative"/>
    <property type="match status" value="1"/>
</dbReference>